<reference evidence="7" key="1">
    <citation type="submission" date="2013-03" db="EMBL/GenBank/DDBJ databases">
        <title>Genome sequence of Chthonomonas calidirosea, the first sequenced genome from the Armatimonadetes phylum (formally candidate division OP10).</title>
        <authorList>
            <person name="Lee K.C.Y."/>
            <person name="Morgan X.C."/>
            <person name="Dunfield P.F."/>
            <person name="Tamas I."/>
            <person name="Houghton K.M."/>
            <person name="Vyssotski M."/>
            <person name="Ryan J.L.J."/>
            <person name="Lagutin K."/>
            <person name="McDonald I.R."/>
            <person name="Stott M.B."/>
        </authorList>
    </citation>
    <scope>NUCLEOTIDE SEQUENCE [LARGE SCALE GENOMIC DNA]</scope>
    <source>
        <strain evidence="7">DSM 23976 / ICMP 18418 / T49</strain>
    </source>
</reference>
<evidence type="ECO:0000256" key="1">
    <source>
        <dbReference type="ARBA" id="ARBA00022737"/>
    </source>
</evidence>
<proteinExistence type="predicted"/>
<protein>
    <submittedName>
        <fullName evidence="6">Rhs family protein</fullName>
    </submittedName>
</protein>
<feature type="domain" description="DUF6531" evidence="4">
    <location>
        <begin position="80"/>
        <end position="151"/>
    </location>
</feature>
<keyword evidence="1" id="KW-0677">Repeat</keyword>
<dbReference type="InterPro" id="IPR045351">
    <property type="entry name" value="DUF6531"/>
</dbReference>
<dbReference type="Pfam" id="PF25023">
    <property type="entry name" value="TEN_YD-shell"/>
    <property type="match status" value="2"/>
</dbReference>
<dbReference type="Proteomes" id="UP000014227">
    <property type="component" value="Chromosome I"/>
</dbReference>
<dbReference type="HOGENOM" id="CLU_286794_0_0_0"/>
<evidence type="ECO:0000259" key="5">
    <source>
        <dbReference type="Pfam" id="PF25023"/>
    </source>
</evidence>
<evidence type="ECO:0000313" key="7">
    <source>
        <dbReference type="Proteomes" id="UP000014227"/>
    </source>
</evidence>
<dbReference type="Gene3D" id="2.180.10.10">
    <property type="entry name" value="RHS repeat-associated core"/>
    <property type="match status" value="3"/>
</dbReference>
<feature type="transmembrane region" description="Helical" evidence="3">
    <location>
        <begin position="1009"/>
        <end position="1029"/>
    </location>
</feature>
<feature type="domain" description="Teneurin-like YD-shell" evidence="5">
    <location>
        <begin position="441"/>
        <end position="543"/>
    </location>
</feature>
<keyword evidence="3" id="KW-0472">Membrane</keyword>
<name>S0EXK5_CHTCT</name>
<accession>S0EXK5</accession>
<keyword evidence="7" id="KW-1185">Reference proteome</keyword>
<dbReference type="PROSITE" id="PS51318">
    <property type="entry name" value="TAT"/>
    <property type="match status" value="1"/>
</dbReference>
<dbReference type="InterPro" id="IPR050708">
    <property type="entry name" value="T6SS_VgrG/RHS"/>
</dbReference>
<gene>
    <name evidence="6" type="ORF">CCALI_02851</name>
</gene>
<sequence>MSPPVGGNPPQPSARSRGIARRQFLTSALASLGAAVFAGASLESAQSAQALSTGSPPLPPTPGPAHSWQPLVSLGIGQSNLASGNAHGTFPLFGWSGRGGGLNFALFYNSQSARTSPLGPKWSHSYRSYLLNVPNTQNVVWVQENGSETLFTWNGSAYVPPAGCYDSLSLNPDGSWTIVRKGGTKYFFSSTGWLTQITDRNSNTTTFSYNSANLLTSVTDAAGRSLSLSYDGSGRLTSAADCAGRTWSFQYDASNRLDTVVWPSLNGNLYAELFGYDASNNLTAYIDRLNRSWNYTYGSNGIVTGEVNPAGSKSGSGSYQAIAVQSQTRTQVISSSSSWPSGTTVVASWTDANQNTVQYGMDSQGQLLGVVDALGHQTSFSYDSAHNLLSTTTPSGSVWQQQYDNRGNMLVSQDPLGHSTQLAYGVFDLLVSVTDPLGNKTLFSLDSSTGNVLQVTDANNNVSRFSYNGDGSVASVTDPAGRTKQFGYDQWGHLTSRTDPLGNVTRYSYSVDSLLQQRVDALGYVTQYSYDGWGRLVSVSYPTSGAPGISYSWDAGGQLIQSSDSTGVRSYTYDVLGRKVKAVDPRGTTQASYDAVGNLLSQTDVTGRVLTNSYDAAYHLTSVVDGSDNAQVSLSYTADGQVSSVMYPNGVEVQYSYDAAGRVTSVQHVLVSSGTVLVGYSASYDAAGRLVQVVEQPSGDVTVYQYDAVGNLLKEQRSGSRSYSGSYTYDPSNLRLSAQVVVNGVPVHMGSYSYDGGGRLVQVVDSATNTTEVYSWNATGTLSSAPGPGYTRGFMWNEEGQLVGIAHNGVLAYQYGYGADGNRRWRKDLANNVWVWYPCGVACSAGELVEEVSDLSGGVWSVQALYLRVGGGCSSQLVRRNGEYHHRDVLGNYGVITDGSGNVLSSNLYDAFGVSMYTSGSAQSPYRPAGMVLDVEGLDFSGPPVACPAYANRDLVLQPLCTGRKRRRPPHRPKPPHPHPHPPLPPQPQPPKPNCGTLLAHCDSVCSGLLTACLAAFGAGVAVCLAACLNPTSVACLIICGVLVVGLLAYCLISFHICKDDCFKAYQQCVAHGGTP</sequence>
<feature type="compositionally biased region" description="Basic residues" evidence="2">
    <location>
        <begin position="964"/>
        <end position="980"/>
    </location>
</feature>
<dbReference type="EMBL" id="HF951689">
    <property type="protein sequence ID" value="CCW36636.1"/>
    <property type="molecule type" value="Genomic_DNA"/>
</dbReference>
<keyword evidence="3" id="KW-1133">Transmembrane helix</keyword>
<dbReference type="STRING" id="454171.CP488_01236"/>
<dbReference type="PANTHER" id="PTHR32305">
    <property type="match status" value="1"/>
</dbReference>
<dbReference type="OrthoDB" id="4981820at2"/>
<organism evidence="6 7">
    <name type="scientific">Chthonomonas calidirosea (strain DSM 23976 / ICMP 18418 / T49)</name>
    <dbReference type="NCBI Taxonomy" id="1303518"/>
    <lineage>
        <taxon>Bacteria</taxon>
        <taxon>Bacillati</taxon>
        <taxon>Armatimonadota</taxon>
        <taxon>Chthonomonadia</taxon>
        <taxon>Chthonomonadales</taxon>
        <taxon>Chthonomonadaceae</taxon>
        <taxon>Chthonomonas</taxon>
    </lineage>
</organism>
<dbReference type="PANTHER" id="PTHR32305:SF15">
    <property type="entry name" value="PROTEIN RHSA-RELATED"/>
    <property type="match status" value="1"/>
</dbReference>
<evidence type="ECO:0000256" key="3">
    <source>
        <dbReference type="SAM" id="Phobius"/>
    </source>
</evidence>
<dbReference type="NCBIfam" id="TIGR01643">
    <property type="entry name" value="YD_repeat_2x"/>
    <property type="match status" value="9"/>
</dbReference>
<dbReference type="InterPro" id="IPR006530">
    <property type="entry name" value="YD"/>
</dbReference>
<evidence type="ECO:0000313" key="6">
    <source>
        <dbReference type="EMBL" id="CCW36636.1"/>
    </source>
</evidence>
<evidence type="ECO:0000259" key="4">
    <source>
        <dbReference type="Pfam" id="PF20148"/>
    </source>
</evidence>
<dbReference type="RefSeq" id="WP_016484140.1">
    <property type="nucleotide sequence ID" value="NC_021487.1"/>
</dbReference>
<feature type="domain" description="Teneurin-like YD-shell" evidence="5">
    <location>
        <begin position="559"/>
        <end position="667"/>
    </location>
</feature>
<dbReference type="eggNOG" id="COG3209">
    <property type="taxonomic scope" value="Bacteria"/>
</dbReference>
<dbReference type="InterPro" id="IPR006311">
    <property type="entry name" value="TAT_signal"/>
</dbReference>
<dbReference type="PATRIC" id="fig|1303518.3.peg.2956"/>
<feature type="region of interest" description="Disordered" evidence="2">
    <location>
        <begin position="48"/>
        <end position="69"/>
    </location>
</feature>
<dbReference type="Pfam" id="PF20148">
    <property type="entry name" value="DUF6531"/>
    <property type="match status" value="1"/>
</dbReference>
<dbReference type="Pfam" id="PF05593">
    <property type="entry name" value="RHS_repeat"/>
    <property type="match status" value="6"/>
</dbReference>
<keyword evidence="3" id="KW-0812">Transmembrane</keyword>
<dbReference type="AlphaFoldDB" id="S0EXK5"/>
<feature type="transmembrane region" description="Helical" evidence="3">
    <location>
        <begin position="1036"/>
        <end position="1057"/>
    </location>
</feature>
<dbReference type="InParanoid" id="S0EXK5"/>
<feature type="region of interest" description="Disordered" evidence="2">
    <location>
        <begin position="964"/>
        <end position="990"/>
    </location>
</feature>
<dbReference type="KEGG" id="ccz:CCALI_02851"/>
<feature type="compositionally biased region" description="Pro residues" evidence="2">
    <location>
        <begin position="981"/>
        <end position="990"/>
    </location>
</feature>
<dbReference type="InterPro" id="IPR031325">
    <property type="entry name" value="RHS_repeat"/>
</dbReference>
<evidence type="ECO:0000256" key="2">
    <source>
        <dbReference type="SAM" id="MobiDB-lite"/>
    </source>
</evidence>
<dbReference type="InterPro" id="IPR056823">
    <property type="entry name" value="TEN-like_YD-shell"/>
</dbReference>